<dbReference type="InterPro" id="IPR027417">
    <property type="entry name" value="P-loop_NTPase"/>
</dbReference>
<keyword evidence="9" id="KW-1185">Reference proteome</keyword>
<feature type="repeat" description="TPR" evidence="5">
    <location>
        <begin position="836"/>
        <end position="869"/>
    </location>
</feature>
<dbReference type="PANTHER" id="PTHR35807">
    <property type="entry name" value="TRANSCRIPTIONAL REGULATOR REDD-RELATED"/>
    <property type="match status" value="1"/>
</dbReference>
<dbReference type="PROSITE" id="PS50005">
    <property type="entry name" value="TPR"/>
    <property type="match status" value="1"/>
</dbReference>
<dbReference type="PROSITE" id="PS51755">
    <property type="entry name" value="OMPR_PHOB"/>
    <property type="match status" value="1"/>
</dbReference>
<name>A0ABW4A209_9ACTN</name>
<proteinExistence type="inferred from homology"/>
<dbReference type="Gene3D" id="3.40.50.300">
    <property type="entry name" value="P-loop containing nucleotide triphosphate hydrolases"/>
    <property type="match status" value="1"/>
</dbReference>
<dbReference type="InterPro" id="IPR036388">
    <property type="entry name" value="WH-like_DNA-bd_sf"/>
</dbReference>
<dbReference type="EMBL" id="JBHTMK010000004">
    <property type="protein sequence ID" value="MFD1364082.1"/>
    <property type="molecule type" value="Genomic_DNA"/>
</dbReference>
<dbReference type="SMART" id="SM01043">
    <property type="entry name" value="BTAD"/>
    <property type="match status" value="1"/>
</dbReference>
<dbReference type="InterPro" id="IPR001867">
    <property type="entry name" value="OmpR/PhoB-type_DNA-bd"/>
</dbReference>
<evidence type="ECO:0000259" key="7">
    <source>
        <dbReference type="PROSITE" id="PS51755"/>
    </source>
</evidence>
<keyword evidence="2" id="KW-0805">Transcription regulation</keyword>
<evidence type="ECO:0000313" key="8">
    <source>
        <dbReference type="EMBL" id="MFD1364082.1"/>
    </source>
</evidence>
<evidence type="ECO:0000256" key="4">
    <source>
        <dbReference type="ARBA" id="ARBA00023163"/>
    </source>
</evidence>
<feature type="DNA-binding region" description="OmpR/PhoB-type" evidence="6">
    <location>
        <begin position="1"/>
        <end position="99"/>
    </location>
</feature>
<reference evidence="9" key="1">
    <citation type="journal article" date="2019" name="Int. J. Syst. Evol. Microbiol.">
        <title>The Global Catalogue of Microorganisms (GCM) 10K type strain sequencing project: providing services to taxonomists for standard genome sequencing and annotation.</title>
        <authorList>
            <consortium name="The Broad Institute Genomics Platform"/>
            <consortium name="The Broad Institute Genome Sequencing Center for Infectious Disease"/>
            <person name="Wu L."/>
            <person name="Ma J."/>
        </authorList>
    </citation>
    <scope>NUCLEOTIDE SEQUENCE [LARGE SCALE GENOMIC DNA]</scope>
    <source>
        <strain evidence="9">CCM 7526</strain>
    </source>
</reference>
<evidence type="ECO:0000256" key="1">
    <source>
        <dbReference type="ARBA" id="ARBA00005820"/>
    </source>
</evidence>
<evidence type="ECO:0000313" key="9">
    <source>
        <dbReference type="Proteomes" id="UP001597183"/>
    </source>
</evidence>
<protein>
    <submittedName>
        <fullName evidence="8">BTAD domain-containing putative transcriptional regulator</fullName>
    </submittedName>
</protein>
<dbReference type="Proteomes" id="UP001597183">
    <property type="component" value="Unassembled WGS sequence"/>
</dbReference>
<dbReference type="SUPFAM" id="SSF48452">
    <property type="entry name" value="TPR-like"/>
    <property type="match status" value="2"/>
</dbReference>
<dbReference type="RefSeq" id="WP_317794001.1">
    <property type="nucleotide sequence ID" value="NZ_AP028461.1"/>
</dbReference>
<evidence type="ECO:0000256" key="2">
    <source>
        <dbReference type="ARBA" id="ARBA00023015"/>
    </source>
</evidence>
<feature type="domain" description="OmpR/PhoB-type" evidence="7">
    <location>
        <begin position="1"/>
        <end position="99"/>
    </location>
</feature>
<sequence length="928" mass="101368">MADFRGAVEFRVLGDFEVRIGTTAMDVGHARQQRVLLALLVDANQVVSADQLTDRVWADRPPQRARGALYNYVSRLRRILNTADDVAITRRPGGYLLQVDAPAVDLHRFEQLTTRARAADDDEASALFARALGLWRGQAFAGLDSPWLDPARDAAHRRRTAAELDRTDVELRLGRHGELVPDLSVRAAASPLDERLAGQLMLALYRSGRQAEAVDTFQRTRSRLADELGIDPGPDLWSLHQRILTVDPALDVPRRPVIAGARVTPPRQLPAPPRSFRGRHDALARLDTIPADHGMPVVAVSGPAGVGKTSLAVHWAHRVADRYPDGQLYVNLHGFDPRRQATDPAEALRGFLEAFTVPAGRLPSGLDERATLYRSILAGRRVLVVLDNARDAEQVRPMLPGTPGCAAVVTSRNRLTPLVAAEGAHPVALNVLTVGESRELIAARLGADRVAAESGAVDEIIERCGRLPLALVIAAAAGAWAPLAELVTQLRDAAGVLDALDGGDASTDVRAVFSWSYRALSDGAARLFRLLALHAGPDIDVIAAAGLAGLGVAGIRPMLAELTRTHLLEHPAEGRFAFHDLLRWYARELAELHDSAVDRHLARQRMLDHYLHSADTAARRMDPHREPIIGSAPDPAALPMSFAGYEHALAWYTVERPVLLAAVGQAARTGFDQHAWRLAWTLMDYLDMHGYWTDLLTAQTTAMAAAERLGDRTGRAHAHWGLGRAHAKLGRAGDAHTHFTRALDLFEQVGDLTSQAHTHLNLAWSLDRQGRYAEALPHSRRAVGLYRSIGHVAGQADGLNSIGYYLTHLGHHRQALIHCRRSVALHQRAGDPRGEAQAWDSLGRVHMNLGGADRATECYLRAIDLIGALGLGYDETIVLTGLGDARRATGDLDGTRRAWQRALSILRRLDHPDADTMRARLEELSRLN</sequence>
<organism evidence="8 9">
    <name type="scientific">Actinoplanes sichuanensis</name>
    <dbReference type="NCBI Taxonomy" id="512349"/>
    <lineage>
        <taxon>Bacteria</taxon>
        <taxon>Bacillati</taxon>
        <taxon>Actinomycetota</taxon>
        <taxon>Actinomycetes</taxon>
        <taxon>Micromonosporales</taxon>
        <taxon>Micromonosporaceae</taxon>
        <taxon>Actinoplanes</taxon>
    </lineage>
</organism>
<gene>
    <name evidence="8" type="ORF">ACFQ5G_01860</name>
</gene>
<evidence type="ECO:0000256" key="6">
    <source>
        <dbReference type="PROSITE-ProRule" id="PRU01091"/>
    </source>
</evidence>
<dbReference type="Pfam" id="PF13181">
    <property type="entry name" value="TPR_8"/>
    <property type="match status" value="1"/>
</dbReference>
<dbReference type="InterPro" id="IPR005158">
    <property type="entry name" value="BTAD"/>
</dbReference>
<comment type="caution">
    <text evidence="8">The sequence shown here is derived from an EMBL/GenBank/DDBJ whole genome shotgun (WGS) entry which is preliminary data.</text>
</comment>
<dbReference type="CDD" id="cd15831">
    <property type="entry name" value="BTAD"/>
    <property type="match status" value="1"/>
</dbReference>
<evidence type="ECO:0000256" key="5">
    <source>
        <dbReference type="PROSITE-ProRule" id="PRU00339"/>
    </source>
</evidence>
<dbReference type="InterPro" id="IPR051677">
    <property type="entry name" value="AfsR-DnrI-RedD_regulator"/>
</dbReference>
<dbReference type="SMART" id="SM00028">
    <property type="entry name" value="TPR"/>
    <property type="match status" value="5"/>
</dbReference>
<evidence type="ECO:0000256" key="3">
    <source>
        <dbReference type="ARBA" id="ARBA00023125"/>
    </source>
</evidence>
<dbReference type="Gene3D" id="1.25.40.10">
    <property type="entry name" value="Tetratricopeptide repeat domain"/>
    <property type="match status" value="2"/>
</dbReference>
<dbReference type="InterPro" id="IPR019734">
    <property type="entry name" value="TPR_rpt"/>
</dbReference>
<dbReference type="InterPro" id="IPR011990">
    <property type="entry name" value="TPR-like_helical_dom_sf"/>
</dbReference>
<dbReference type="PANTHER" id="PTHR35807:SF1">
    <property type="entry name" value="TRANSCRIPTIONAL REGULATOR REDD"/>
    <property type="match status" value="1"/>
</dbReference>
<accession>A0ABW4A209</accession>
<dbReference type="SUPFAM" id="SSF52540">
    <property type="entry name" value="P-loop containing nucleoside triphosphate hydrolases"/>
    <property type="match status" value="1"/>
</dbReference>
<dbReference type="Gene3D" id="1.10.10.10">
    <property type="entry name" value="Winged helix-like DNA-binding domain superfamily/Winged helix DNA-binding domain"/>
    <property type="match status" value="1"/>
</dbReference>
<dbReference type="Pfam" id="PF03704">
    <property type="entry name" value="BTAD"/>
    <property type="match status" value="1"/>
</dbReference>
<dbReference type="SUPFAM" id="SSF46894">
    <property type="entry name" value="C-terminal effector domain of the bipartite response regulators"/>
    <property type="match status" value="1"/>
</dbReference>
<keyword evidence="3 6" id="KW-0238">DNA-binding</keyword>
<keyword evidence="5" id="KW-0802">TPR repeat</keyword>
<keyword evidence="4" id="KW-0804">Transcription</keyword>
<dbReference type="SMART" id="SM00862">
    <property type="entry name" value="Trans_reg_C"/>
    <property type="match status" value="1"/>
</dbReference>
<comment type="similarity">
    <text evidence="1">Belongs to the AfsR/DnrI/RedD regulatory family.</text>
</comment>
<dbReference type="PRINTS" id="PR00364">
    <property type="entry name" value="DISEASERSIST"/>
</dbReference>
<dbReference type="Pfam" id="PF13424">
    <property type="entry name" value="TPR_12"/>
    <property type="match status" value="1"/>
</dbReference>
<dbReference type="InterPro" id="IPR016032">
    <property type="entry name" value="Sig_transdc_resp-reg_C-effctor"/>
</dbReference>
<dbReference type="Pfam" id="PF00486">
    <property type="entry name" value="Trans_reg_C"/>
    <property type="match status" value="1"/>
</dbReference>